<proteinExistence type="predicted"/>
<evidence type="ECO:0000256" key="2">
    <source>
        <dbReference type="ARBA" id="ARBA00022884"/>
    </source>
</evidence>
<sequence length="111" mass="12265">MVESPFDVEIRVGKILEAESFPEANKPKMTKLWIDLGEDHGEIQSAGQLDRHYDPEELEGRQVLCATNLGSVRIAGFKSEALTVGVPDEEEFPILVEPDTDKDVPLGGLLF</sequence>
<dbReference type="Pfam" id="PF01588">
    <property type="entry name" value="tRNA_bind"/>
    <property type="match status" value="1"/>
</dbReference>
<evidence type="ECO:0000256" key="1">
    <source>
        <dbReference type="ARBA" id="ARBA00022555"/>
    </source>
</evidence>
<dbReference type="SUPFAM" id="SSF50249">
    <property type="entry name" value="Nucleic acid-binding proteins"/>
    <property type="match status" value="1"/>
</dbReference>
<evidence type="ECO:0000259" key="4">
    <source>
        <dbReference type="PROSITE" id="PS50886"/>
    </source>
</evidence>
<dbReference type="Proteomes" id="UP000199112">
    <property type="component" value="Unassembled WGS sequence"/>
</dbReference>
<evidence type="ECO:0000313" key="5">
    <source>
        <dbReference type="EMBL" id="SEH16300.1"/>
    </source>
</evidence>
<dbReference type="PROSITE" id="PS50886">
    <property type="entry name" value="TRBD"/>
    <property type="match status" value="1"/>
</dbReference>
<dbReference type="PANTHER" id="PTHR11586:SF37">
    <property type="entry name" value="TRNA-BINDING DOMAIN-CONTAINING PROTEIN"/>
    <property type="match status" value="1"/>
</dbReference>
<dbReference type="RefSeq" id="WP_090507326.1">
    <property type="nucleotide sequence ID" value="NZ_FNWL01000002.1"/>
</dbReference>
<dbReference type="Gene3D" id="2.40.50.140">
    <property type="entry name" value="Nucleic acid-binding proteins"/>
    <property type="match status" value="1"/>
</dbReference>
<feature type="domain" description="TRNA-binding" evidence="4">
    <location>
        <begin position="4"/>
        <end position="111"/>
    </location>
</feature>
<dbReference type="GO" id="GO:0000049">
    <property type="term" value="F:tRNA binding"/>
    <property type="evidence" value="ECO:0007669"/>
    <property type="project" value="UniProtKB-UniRule"/>
</dbReference>
<dbReference type="EMBL" id="FNWL01000002">
    <property type="protein sequence ID" value="SEH16300.1"/>
    <property type="molecule type" value="Genomic_DNA"/>
</dbReference>
<protein>
    <submittedName>
        <fullName evidence="5">tRNA-binding protein</fullName>
    </submittedName>
</protein>
<dbReference type="InterPro" id="IPR051270">
    <property type="entry name" value="Tyrosine-tRNA_ligase_regulator"/>
</dbReference>
<evidence type="ECO:0000256" key="3">
    <source>
        <dbReference type="PROSITE-ProRule" id="PRU00209"/>
    </source>
</evidence>
<keyword evidence="6" id="KW-1185">Reference proteome</keyword>
<dbReference type="AlphaFoldDB" id="A0A1H6G130"/>
<dbReference type="OrthoDB" id="30609at2157"/>
<dbReference type="InterPro" id="IPR002547">
    <property type="entry name" value="tRNA-bd_dom"/>
</dbReference>
<keyword evidence="1 3" id="KW-0820">tRNA-binding</keyword>
<dbReference type="InterPro" id="IPR012340">
    <property type="entry name" value="NA-bd_OB-fold"/>
</dbReference>
<dbReference type="PANTHER" id="PTHR11586">
    <property type="entry name" value="TRNA-AMINOACYLATION COFACTOR ARC1 FAMILY MEMBER"/>
    <property type="match status" value="1"/>
</dbReference>
<evidence type="ECO:0000313" key="6">
    <source>
        <dbReference type="Proteomes" id="UP000199112"/>
    </source>
</evidence>
<organism evidence="5 6">
    <name type="scientific">Natronorubrum sediminis</name>
    <dbReference type="NCBI Taxonomy" id="640943"/>
    <lineage>
        <taxon>Archaea</taxon>
        <taxon>Methanobacteriati</taxon>
        <taxon>Methanobacteriota</taxon>
        <taxon>Stenosarchaea group</taxon>
        <taxon>Halobacteria</taxon>
        <taxon>Halobacteriales</taxon>
        <taxon>Natrialbaceae</taxon>
        <taxon>Natronorubrum</taxon>
    </lineage>
</organism>
<reference evidence="6" key="1">
    <citation type="submission" date="2016-10" db="EMBL/GenBank/DDBJ databases">
        <authorList>
            <person name="Varghese N."/>
            <person name="Submissions S."/>
        </authorList>
    </citation>
    <scope>NUCLEOTIDE SEQUENCE [LARGE SCALE GENOMIC DNA]</scope>
    <source>
        <strain evidence="6">CGMCC 1.8981</strain>
    </source>
</reference>
<accession>A0A1H6G130</accession>
<gene>
    <name evidence="5" type="ORF">SAMN04487967_2539</name>
</gene>
<name>A0A1H6G130_9EURY</name>
<keyword evidence="2 3" id="KW-0694">RNA-binding</keyword>